<comment type="pathway">
    <text evidence="2 7">Cofactor biosynthesis; molybdopterin biosynthesis.</text>
</comment>
<evidence type="ECO:0000256" key="3">
    <source>
        <dbReference type="ARBA" id="ARBA00012575"/>
    </source>
</evidence>
<dbReference type="Pfam" id="PF01967">
    <property type="entry name" value="MoaC"/>
    <property type="match status" value="1"/>
</dbReference>
<dbReference type="InterPro" id="IPR002820">
    <property type="entry name" value="Mopterin_CF_biosynth-C_dom"/>
</dbReference>
<evidence type="ECO:0000256" key="6">
    <source>
        <dbReference type="ARBA" id="ARBA00055087"/>
    </source>
</evidence>
<evidence type="ECO:0000256" key="5">
    <source>
        <dbReference type="ARBA" id="ARBA00023239"/>
    </source>
</evidence>
<name>A0ABU4RNV1_9HYPH</name>
<feature type="binding site" evidence="7">
    <location>
        <begin position="114"/>
        <end position="115"/>
    </location>
    <ligand>
        <name>substrate</name>
    </ligand>
</feature>
<gene>
    <name evidence="7 9" type="primary">moaC</name>
    <name evidence="9" type="ORF">SCD90_04875</name>
</gene>
<evidence type="ECO:0000256" key="2">
    <source>
        <dbReference type="ARBA" id="ARBA00005046"/>
    </source>
</evidence>
<dbReference type="CDD" id="cd01420">
    <property type="entry name" value="MoaC_PE"/>
    <property type="match status" value="1"/>
</dbReference>
<comment type="similarity">
    <text evidence="7">Belongs to the MoaC family.</text>
</comment>
<evidence type="ECO:0000256" key="4">
    <source>
        <dbReference type="ARBA" id="ARBA00023150"/>
    </source>
</evidence>
<comment type="catalytic activity">
    <reaction evidence="1 7">
        <text>(8S)-3',8-cyclo-7,8-dihydroguanosine 5'-triphosphate = cyclic pyranopterin phosphate + diphosphate</text>
        <dbReference type="Rhea" id="RHEA:49580"/>
        <dbReference type="ChEBI" id="CHEBI:33019"/>
        <dbReference type="ChEBI" id="CHEBI:59648"/>
        <dbReference type="ChEBI" id="CHEBI:131766"/>
        <dbReference type="EC" id="4.6.1.17"/>
    </reaction>
</comment>
<feature type="active site" evidence="7">
    <location>
        <position position="129"/>
    </location>
</feature>
<keyword evidence="10" id="KW-1185">Reference proteome</keyword>
<proteinExistence type="inferred from homology"/>
<evidence type="ECO:0000256" key="7">
    <source>
        <dbReference type="HAMAP-Rule" id="MF_01224"/>
    </source>
</evidence>
<dbReference type="HAMAP" id="MF_01224_B">
    <property type="entry name" value="MoaC_B"/>
    <property type="match status" value="1"/>
</dbReference>
<feature type="binding site" evidence="7">
    <location>
        <begin position="76"/>
        <end position="78"/>
    </location>
    <ligand>
        <name>substrate</name>
    </ligand>
</feature>
<dbReference type="NCBIfam" id="TIGR00581">
    <property type="entry name" value="moaC"/>
    <property type="match status" value="1"/>
</dbReference>
<keyword evidence="5 7" id="KW-0456">Lyase</keyword>
<comment type="caution">
    <text evidence="9">The sequence shown here is derived from an EMBL/GenBank/DDBJ whole genome shotgun (WGS) entry which is preliminary data.</text>
</comment>
<evidence type="ECO:0000256" key="1">
    <source>
        <dbReference type="ARBA" id="ARBA00001637"/>
    </source>
</evidence>
<comment type="subunit">
    <text evidence="7">Homohexamer; trimer of dimers.</text>
</comment>
<dbReference type="NCBIfam" id="NF006870">
    <property type="entry name" value="PRK09364.1"/>
    <property type="match status" value="1"/>
</dbReference>
<dbReference type="GO" id="GO:0061799">
    <property type="term" value="F:cyclic pyranopterin monophosphate synthase activity"/>
    <property type="evidence" value="ECO:0007669"/>
    <property type="project" value="UniProtKB-EC"/>
</dbReference>
<dbReference type="EMBL" id="JAXAFJ010000002">
    <property type="protein sequence ID" value="MDX6805390.1"/>
    <property type="molecule type" value="Genomic_DNA"/>
</dbReference>
<keyword evidence="4 7" id="KW-0501">Molybdenum cofactor biosynthesis</keyword>
<dbReference type="Proteomes" id="UP001274321">
    <property type="component" value="Unassembled WGS sequence"/>
</dbReference>
<feature type="domain" description="Molybdopterin cofactor biosynthesis C (MoaC)" evidence="8">
    <location>
        <begin position="16"/>
        <end position="151"/>
    </location>
</feature>
<dbReference type="InterPro" id="IPR050105">
    <property type="entry name" value="MoCo_biosynth_MoaA/MoaC"/>
</dbReference>
<accession>A0ABU4RNV1</accession>
<evidence type="ECO:0000313" key="9">
    <source>
        <dbReference type="EMBL" id="MDX6805390.1"/>
    </source>
</evidence>
<organism evidence="9 10">
    <name type="scientific">Terrihabitans rhizophilus</name>
    <dbReference type="NCBI Taxonomy" id="3092662"/>
    <lineage>
        <taxon>Bacteria</taxon>
        <taxon>Pseudomonadati</taxon>
        <taxon>Pseudomonadota</taxon>
        <taxon>Alphaproteobacteria</taxon>
        <taxon>Hyphomicrobiales</taxon>
        <taxon>Terrihabitans</taxon>
    </lineage>
</organism>
<dbReference type="EC" id="4.6.1.17" evidence="3 7"/>
<protein>
    <recommendedName>
        <fullName evidence="3 7">Cyclic pyranopterin monophosphate synthase</fullName>
        <ecNumber evidence="3 7">4.6.1.17</ecNumber>
    </recommendedName>
    <alternativeName>
        <fullName evidence="7">Molybdenum cofactor biosynthesis protein C</fullName>
    </alternativeName>
</protein>
<dbReference type="Gene3D" id="3.30.70.640">
    <property type="entry name" value="Molybdopterin cofactor biosynthesis C (MoaC) domain"/>
    <property type="match status" value="1"/>
</dbReference>
<comment type="function">
    <text evidence="6 7">Catalyzes the conversion of (8S)-3',8-cyclo-7,8-dihydroguanosine 5'-triphosphate to cyclic pyranopterin monophosphate (cPMP).</text>
</comment>
<evidence type="ECO:0000259" key="8">
    <source>
        <dbReference type="Pfam" id="PF01967"/>
    </source>
</evidence>
<dbReference type="InterPro" id="IPR047594">
    <property type="entry name" value="MoaC_bact/euk"/>
</dbReference>
<dbReference type="InterPro" id="IPR036522">
    <property type="entry name" value="MoaC_sf"/>
</dbReference>
<reference evidence="9 10" key="1">
    <citation type="submission" date="2023-11" db="EMBL/GenBank/DDBJ databases">
        <authorList>
            <person name="Bao R."/>
        </authorList>
    </citation>
    <scope>NUCLEOTIDE SEQUENCE [LARGE SCALE GENOMIC DNA]</scope>
    <source>
        <strain evidence="9 10">PJ23</strain>
    </source>
</reference>
<dbReference type="InterPro" id="IPR023045">
    <property type="entry name" value="MoaC"/>
</dbReference>
<evidence type="ECO:0000313" key="10">
    <source>
        <dbReference type="Proteomes" id="UP001274321"/>
    </source>
</evidence>
<dbReference type="PANTHER" id="PTHR22960">
    <property type="entry name" value="MOLYBDOPTERIN COFACTOR SYNTHESIS PROTEIN A"/>
    <property type="match status" value="1"/>
</dbReference>
<dbReference type="RefSeq" id="WP_319843507.1">
    <property type="nucleotide sequence ID" value="NZ_JAXAFJ010000002.1"/>
</dbReference>
<dbReference type="SUPFAM" id="SSF55040">
    <property type="entry name" value="Molybdenum cofactor biosynthesis protein C, MoaC"/>
    <property type="match status" value="1"/>
</dbReference>
<sequence>MSSGLTHIRETGEAHMVDVSDKAETEREARAEGCVVMAPETLDLILRGDAKKGDVIGTARLAGIMAAKKTSDLIPLCHPLMLSKVLVDITPDPALPGLRVVCTAKLKGQTGVEMEALTGVSVACLTIYDMAKAVDRGMRIENVRLLAKSGGRSGTWQAD</sequence>